<dbReference type="GO" id="GO:0007015">
    <property type="term" value="P:actin filament organization"/>
    <property type="evidence" value="ECO:0007669"/>
    <property type="project" value="TreeGrafter"/>
</dbReference>
<organism evidence="5 6">
    <name type="scientific">Prymnesium parvum</name>
    <name type="common">Toxic golden alga</name>
    <dbReference type="NCBI Taxonomy" id="97485"/>
    <lineage>
        <taxon>Eukaryota</taxon>
        <taxon>Haptista</taxon>
        <taxon>Haptophyta</taxon>
        <taxon>Prymnesiophyceae</taxon>
        <taxon>Prymnesiales</taxon>
        <taxon>Prymnesiaceae</taxon>
        <taxon>Prymnesium</taxon>
    </lineage>
</organism>
<keyword evidence="2" id="KW-0963">Cytoplasm</keyword>
<keyword evidence="3" id="KW-0206">Cytoskeleton</keyword>
<evidence type="ECO:0000256" key="4">
    <source>
        <dbReference type="SAM" id="MobiDB-lite"/>
    </source>
</evidence>
<comment type="caution">
    <text evidence="5">The sequence shown here is derived from an EMBL/GenBank/DDBJ whole genome shotgun (WGS) entry which is preliminary data.</text>
</comment>
<evidence type="ECO:0000256" key="1">
    <source>
        <dbReference type="ARBA" id="ARBA00004245"/>
    </source>
</evidence>
<dbReference type="EMBL" id="JBGBPQ010000001">
    <property type="protein sequence ID" value="KAL1530373.1"/>
    <property type="molecule type" value="Genomic_DNA"/>
</dbReference>
<sequence length="326" mass="34950">MIPSLSAKLTPATATEKLKSNDPTLTTLDLSNNAVLQMKGRELYPQLFEALATNYVCMEINLSGCSMNDFAAELLSKALEQNKTLAAINLENNIIGNEGATAIARALAVNRGVMLLNLMGQKGARFGDTTLAEYLKMLETNVTLLKIIWRLESRQSFRLTKMLTRNNDIDRKIKAGRDYADLLPEGVPPLSADLIDQRAVAAGLVMTPRPGAENTAPACGRAKSNPASARRSDETVSARLSASSFKETACNSGRSDTSEASAERAIAKDRKDATLKAPVITAPDDVESAIAALMVEKEKALAKLEAEYAAKKEALLVQLGAPVDVA</sequence>
<dbReference type="Gene3D" id="3.80.10.10">
    <property type="entry name" value="Ribonuclease Inhibitor"/>
    <property type="match status" value="1"/>
</dbReference>
<dbReference type="InterPro" id="IPR001611">
    <property type="entry name" value="Leu-rich_rpt"/>
</dbReference>
<reference evidence="5 6" key="1">
    <citation type="journal article" date="2024" name="Science">
        <title>Giant polyketide synthase enzymes in the biosynthesis of giant marine polyether toxins.</title>
        <authorList>
            <person name="Fallon T.R."/>
            <person name="Shende V.V."/>
            <person name="Wierzbicki I.H."/>
            <person name="Pendleton A.L."/>
            <person name="Watervoot N.F."/>
            <person name="Auber R.P."/>
            <person name="Gonzalez D.J."/>
            <person name="Wisecaver J.H."/>
            <person name="Moore B.S."/>
        </authorList>
    </citation>
    <scope>NUCLEOTIDE SEQUENCE [LARGE SCALE GENOMIC DNA]</scope>
    <source>
        <strain evidence="5 6">12B1</strain>
    </source>
</reference>
<evidence type="ECO:0000313" key="5">
    <source>
        <dbReference type="EMBL" id="KAL1530373.1"/>
    </source>
</evidence>
<feature type="region of interest" description="Disordered" evidence="4">
    <location>
        <begin position="212"/>
        <end position="237"/>
    </location>
</feature>
<dbReference type="InterPro" id="IPR004934">
    <property type="entry name" value="TMOD"/>
</dbReference>
<dbReference type="PANTHER" id="PTHR10901:SF6">
    <property type="entry name" value="TROPOMODULIN, ISOFORM N"/>
    <property type="match status" value="1"/>
</dbReference>
<comment type="subcellular location">
    <subcellularLocation>
        <location evidence="1">Cytoplasm</location>
        <location evidence="1">Cytoskeleton</location>
    </subcellularLocation>
</comment>
<gene>
    <name evidence="5" type="ORF">AB1Y20_001281</name>
</gene>
<evidence type="ECO:0000256" key="2">
    <source>
        <dbReference type="ARBA" id="ARBA00022490"/>
    </source>
</evidence>
<dbReference type="SUPFAM" id="SSF52047">
    <property type="entry name" value="RNI-like"/>
    <property type="match status" value="1"/>
</dbReference>
<evidence type="ECO:0000256" key="3">
    <source>
        <dbReference type="ARBA" id="ARBA00023212"/>
    </source>
</evidence>
<protein>
    <submittedName>
        <fullName evidence="5">Uncharacterized protein</fullName>
    </submittedName>
</protein>
<dbReference type="Pfam" id="PF13516">
    <property type="entry name" value="LRR_6"/>
    <property type="match status" value="2"/>
</dbReference>
<keyword evidence="6" id="KW-1185">Reference proteome</keyword>
<dbReference type="AlphaFoldDB" id="A0AB34K7C2"/>
<dbReference type="PANTHER" id="PTHR10901">
    <property type="entry name" value="TROPOMODULIN"/>
    <property type="match status" value="1"/>
</dbReference>
<name>A0AB34K7C2_PRYPA</name>
<dbReference type="Proteomes" id="UP001515480">
    <property type="component" value="Unassembled WGS sequence"/>
</dbReference>
<dbReference type="GO" id="GO:0051694">
    <property type="term" value="P:pointed-end actin filament capping"/>
    <property type="evidence" value="ECO:0007669"/>
    <property type="project" value="InterPro"/>
</dbReference>
<dbReference type="SMART" id="SM00368">
    <property type="entry name" value="LRR_RI"/>
    <property type="match status" value="3"/>
</dbReference>
<dbReference type="InterPro" id="IPR032675">
    <property type="entry name" value="LRR_dom_sf"/>
</dbReference>
<dbReference type="GO" id="GO:0005856">
    <property type="term" value="C:cytoskeleton"/>
    <property type="evidence" value="ECO:0007669"/>
    <property type="project" value="UniProtKB-SubCell"/>
</dbReference>
<accession>A0AB34K7C2</accession>
<proteinExistence type="predicted"/>
<evidence type="ECO:0000313" key="6">
    <source>
        <dbReference type="Proteomes" id="UP001515480"/>
    </source>
</evidence>
<dbReference type="GO" id="GO:0005523">
    <property type="term" value="F:tropomyosin binding"/>
    <property type="evidence" value="ECO:0007669"/>
    <property type="project" value="InterPro"/>
</dbReference>